<organism evidence="3 4">
    <name type="scientific">Aceticella autotrophica</name>
    <dbReference type="NCBI Taxonomy" id="2755338"/>
    <lineage>
        <taxon>Bacteria</taxon>
        <taxon>Bacillati</taxon>
        <taxon>Bacillota</taxon>
        <taxon>Clostridia</taxon>
        <taxon>Thermoanaerobacterales</taxon>
        <taxon>Thermoanaerobacteraceae</taxon>
        <taxon>Aceticella</taxon>
    </lineage>
</organism>
<dbReference type="InterPro" id="IPR051319">
    <property type="entry name" value="Oligoribo/pAp-PDE_c-di-AMP_PDE"/>
</dbReference>
<protein>
    <submittedName>
        <fullName evidence="3">Bifunctional oligoribonuclease/PAP phosphatase NrnA</fullName>
    </submittedName>
</protein>
<gene>
    <name evidence="3" type="ORF">ACETAC_05275</name>
</gene>
<dbReference type="PANTHER" id="PTHR47618:SF1">
    <property type="entry name" value="BIFUNCTIONAL OLIGORIBONUCLEASE AND PAP PHOSPHATASE NRNA"/>
    <property type="match status" value="1"/>
</dbReference>
<dbReference type="Proteomes" id="UP000671913">
    <property type="component" value="Chromosome"/>
</dbReference>
<feature type="domain" description="DHHA1" evidence="2">
    <location>
        <begin position="231"/>
        <end position="317"/>
    </location>
</feature>
<dbReference type="InterPro" id="IPR038763">
    <property type="entry name" value="DHH_sf"/>
</dbReference>
<dbReference type="EMBL" id="CP060096">
    <property type="protein sequence ID" value="QSZ28257.1"/>
    <property type="molecule type" value="Genomic_DNA"/>
</dbReference>
<evidence type="ECO:0000259" key="1">
    <source>
        <dbReference type="Pfam" id="PF01368"/>
    </source>
</evidence>
<dbReference type="Gene3D" id="3.90.1640.10">
    <property type="entry name" value="inorganic pyrophosphatase (n-terminal core)"/>
    <property type="match status" value="1"/>
</dbReference>
<evidence type="ECO:0000313" key="3">
    <source>
        <dbReference type="EMBL" id="QSZ28257.1"/>
    </source>
</evidence>
<proteinExistence type="predicted"/>
<accession>A0A975GBK7</accession>
<evidence type="ECO:0000313" key="4">
    <source>
        <dbReference type="Proteomes" id="UP000671913"/>
    </source>
</evidence>
<dbReference type="SUPFAM" id="SSF64182">
    <property type="entry name" value="DHH phosphoesterases"/>
    <property type="match status" value="1"/>
</dbReference>
<dbReference type="PANTHER" id="PTHR47618">
    <property type="entry name" value="BIFUNCTIONAL OLIGORIBONUCLEASE AND PAP PHOSPHATASE NRNA"/>
    <property type="match status" value="1"/>
</dbReference>
<sequence>MILNEIIENILSASNIILVTHISPDGDAIGCTIAMYKALKLLKKDVKIFIDDDIPDVYKFLPNSDKIERPYDKNADIIVVIDCADKDRIGNAQELLKKDIISVNIDHHISNTLYADINYVDTNAASAAEIIYQIIKLLGINFDSDISTCLYTAIVTDTGGFMYNSTTAFTHEVAADLINNGAPVSYISDKIFHNITYNKIKLIGRALDSLKLYKNGKIACLEITKKDLDETNSKVSDIENIVNYGRDINGVEVAILLVEKDDEIKVSLRSKEKVDVNKIAQIFGGGGHIRASGCSLKNSLEEAKIQILNKIKDIINEG</sequence>
<dbReference type="Pfam" id="PF01368">
    <property type="entry name" value="DHH"/>
    <property type="match status" value="1"/>
</dbReference>
<dbReference type="InterPro" id="IPR001667">
    <property type="entry name" value="DDH_dom"/>
</dbReference>
<dbReference type="GO" id="GO:0003676">
    <property type="term" value="F:nucleic acid binding"/>
    <property type="evidence" value="ECO:0007669"/>
    <property type="project" value="InterPro"/>
</dbReference>
<dbReference type="KEGG" id="aaut:ACETAC_05275"/>
<feature type="domain" description="DDH" evidence="1">
    <location>
        <begin position="15"/>
        <end position="154"/>
    </location>
</feature>
<dbReference type="InterPro" id="IPR003156">
    <property type="entry name" value="DHHA1_dom"/>
</dbReference>
<dbReference type="Pfam" id="PF02272">
    <property type="entry name" value="DHHA1"/>
    <property type="match status" value="1"/>
</dbReference>
<dbReference type="RefSeq" id="WP_284680999.1">
    <property type="nucleotide sequence ID" value="NZ_CP060096.1"/>
</dbReference>
<name>A0A975GBK7_9THEO</name>
<evidence type="ECO:0000259" key="2">
    <source>
        <dbReference type="Pfam" id="PF02272"/>
    </source>
</evidence>
<dbReference type="Gene3D" id="3.10.310.30">
    <property type="match status" value="1"/>
</dbReference>
<dbReference type="AlphaFoldDB" id="A0A975GBK7"/>
<keyword evidence="4" id="KW-1185">Reference proteome</keyword>
<reference evidence="3" key="1">
    <citation type="submission" date="2020-08" db="EMBL/GenBank/DDBJ databases">
        <title>Genomic insights into the carbon and energy metabolism of the first obligate autotrophic acetogenic bacterium Aceticella autotrophica gen. nov., sp. nov.</title>
        <authorList>
            <person name="Toshchakov S.V."/>
            <person name="Elcheninov A.G."/>
            <person name="Kublanov I.V."/>
            <person name="Frolov E.N."/>
            <person name="Lebedinsky A.V."/>
        </authorList>
    </citation>
    <scope>NUCLEOTIDE SEQUENCE</scope>
    <source>
        <strain evidence="3">3443-3Ac</strain>
    </source>
</reference>